<feature type="region of interest" description="Disordered" evidence="2">
    <location>
        <begin position="25"/>
        <end position="58"/>
    </location>
</feature>
<name>A0A5K1JE71_9ACTN</name>
<sequence length="174" mass="19106">MAFNTKVDVADTELEANEAIADAGDVTLEDEALVEAESDADEDNEEMDEEADESEDSLTYSNGVIEKIVAMATREVPHVLGMKGNLMHFVQEQFGAENLTKGVTVEVTDDNRVVVNISVIIEYGAYAPAIFDDVKARVTERLAAMTGLEVAGVNLRIEDVITPEEYEHRTSQHE</sequence>
<dbReference type="InterPro" id="IPR005531">
    <property type="entry name" value="Asp23"/>
</dbReference>
<protein>
    <submittedName>
        <fullName evidence="3">Alkaline shock protein 23</fullName>
    </submittedName>
</protein>
<dbReference type="Pfam" id="PF03780">
    <property type="entry name" value="Asp23"/>
    <property type="match status" value="1"/>
</dbReference>
<comment type="similarity">
    <text evidence="1">Belongs to the asp23 family.</text>
</comment>
<dbReference type="AlphaFoldDB" id="A0A5K1JE71"/>
<keyword evidence="4" id="KW-1185">Reference proteome</keyword>
<dbReference type="PANTHER" id="PTHR34297:SF3">
    <property type="entry name" value="ALKALINE SHOCK PROTEIN 23"/>
    <property type="match status" value="1"/>
</dbReference>
<dbReference type="EMBL" id="CABWIE010000036">
    <property type="protein sequence ID" value="VWM02365.1"/>
    <property type="molecule type" value="Genomic_DNA"/>
</dbReference>
<dbReference type="Proteomes" id="UP000361836">
    <property type="component" value="Unassembled WGS sequence"/>
</dbReference>
<proteinExistence type="inferred from homology"/>
<accession>A0A5K1JE71</accession>
<evidence type="ECO:0000256" key="1">
    <source>
        <dbReference type="ARBA" id="ARBA00005721"/>
    </source>
</evidence>
<feature type="compositionally biased region" description="Acidic residues" evidence="2">
    <location>
        <begin position="27"/>
        <end position="56"/>
    </location>
</feature>
<organism evidence="3 4">
    <name type="scientific">Collinsella aerofaciens</name>
    <dbReference type="NCBI Taxonomy" id="74426"/>
    <lineage>
        <taxon>Bacteria</taxon>
        <taxon>Bacillati</taxon>
        <taxon>Actinomycetota</taxon>
        <taxon>Coriobacteriia</taxon>
        <taxon>Coriobacteriales</taxon>
        <taxon>Coriobacteriaceae</taxon>
        <taxon>Collinsella</taxon>
    </lineage>
</organism>
<dbReference type="RefSeq" id="WP_152077178.1">
    <property type="nucleotide sequence ID" value="NZ_CAAKNU010000060.1"/>
</dbReference>
<evidence type="ECO:0000313" key="4">
    <source>
        <dbReference type="Proteomes" id="UP000361836"/>
    </source>
</evidence>
<evidence type="ECO:0000313" key="3">
    <source>
        <dbReference type="EMBL" id="VWM02365.1"/>
    </source>
</evidence>
<gene>
    <name evidence="3" type="ORF">KCJAJFAP_01119</name>
</gene>
<evidence type="ECO:0000256" key="2">
    <source>
        <dbReference type="SAM" id="MobiDB-lite"/>
    </source>
</evidence>
<reference evidence="3 4" key="1">
    <citation type="submission" date="2019-10" db="EMBL/GenBank/DDBJ databases">
        <authorList>
            <person name="Wolf R A."/>
        </authorList>
    </citation>
    <scope>NUCLEOTIDE SEQUENCE [LARGE SCALE GENOMIC DNA]</scope>
    <source>
        <strain evidence="3">Collinsella_aerofaciens_MC2</strain>
    </source>
</reference>
<dbReference type="PANTHER" id="PTHR34297">
    <property type="entry name" value="HYPOTHETICAL CYTOSOLIC PROTEIN-RELATED"/>
    <property type="match status" value="1"/>
</dbReference>